<evidence type="ECO:0000256" key="2">
    <source>
        <dbReference type="ARBA" id="ARBA00022723"/>
    </source>
</evidence>
<dbReference type="EMBL" id="JBHSMT010000014">
    <property type="protein sequence ID" value="MFC5474505.1"/>
    <property type="molecule type" value="Genomic_DNA"/>
</dbReference>
<organism evidence="7 8">
    <name type="scientific">Paraherbaspirillum soli</name>
    <dbReference type="NCBI Taxonomy" id="631222"/>
    <lineage>
        <taxon>Bacteria</taxon>
        <taxon>Pseudomonadati</taxon>
        <taxon>Pseudomonadota</taxon>
        <taxon>Betaproteobacteria</taxon>
        <taxon>Burkholderiales</taxon>
        <taxon>Oxalobacteraceae</taxon>
        <taxon>Paraherbaspirillum</taxon>
    </lineage>
</organism>
<keyword evidence="8" id="KW-1185">Reference proteome</keyword>
<evidence type="ECO:0000256" key="4">
    <source>
        <dbReference type="PROSITE-ProRule" id="PRU00433"/>
    </source>
</evidence>
<dbReference type="Pfam" id="PF00034">
    <property type="entry name" value="Cytochrom_C"/>
    <property type="match status" value="1"/>
</dbReference>
<keyword evidence="2 4" id="KW-0479">Metal-binding</keyword>
<name>A0ABW0MA94_9BURK</name>
<dbReference type="InterPro" id="IPR036909">
    <property type="entry name" value="Cyt_c-like_dom_sf"/>
</dbReference>
<dbReference type="Proteomes" id="UP001596045">
    <property type="component" value="Unassembled WGS sequence"/>
</dbReference>
<keyword evidence="3 4" id="KW-0408">Iron</keyword>
<evidence type="ECO:0000259" key="6">
    <source>
        <dbReference type="PROSITE" id="PS51007"/>
    </source>
</evidence>
<feature type="chain" id="PRO_5046046121" evidence="5">
    <location>
        <begin position="22"/>
        <end position="265"/>
    </location>
</feature>
<accession>A0ABW0MA94</accession>
<feature type="signal peptide" evidence="5">
    <location>
        <begin position="1"/>
        <end position="21"/>
    </location>
</feature>
<sequence length="265" mass="27872">MMRRLIFCVLACATLTLHAHADDLDVALDKLAPGPDRDAILLGRNIVFDTPRYAAKYVSGGISCASCHINGGRQAHASPWYGIVGVMPAYSARSATVASLEQRINECFRRSENGSPLPFGSAEMNGLLAYMSFISKGVPAGEFGPGRGMGKLAGADRPDALHGKTIYGQKCAACHGANGGGLQSNGSYSVPPLWGDASYNIGASMARVGPAAAFIKHNMPLGQGDTLTDQEALDVAYYVTRQPRPDLAGKAADWPNGGKPADARY</sequence>
<reference evidence="8" key="1">
    <citation type="journal article" date="2019" name="Int. J. Syst. Evol. Microbiol.">
        <title>The Global Catalogue of Microorganisms (GCM) 10K type strain sequencing project: providing services to taxonomists for standard genome sequencing and annotation.</title>
        <authorList>
            <consortium name="The Broad Institute Genomics Platform"/>
            <consortium name="The Broad Institute Genome Sequencing Center for Infectious Disease"/>
            <person name="Wu L."/>
            <person name="Ma J."/>
        </authorList>
    </citation>
    <scope>NUCLEOTIDE SEQUENCE [LARGE SCALE GENOMIC DNA]</scope>
    <source>
        <strain evidence="8">JCM 17066</strain>
    </source>
</reference>
<evidence type="ECO:0000313" key="7">
    <source>
        <dbReference type="EMBL" id="MFC5474505.1"/>
    </source>
</evidence>
<comment type="caution">
    <text evidence="7">The sequence shown here is derived from an EMBL/GenBank/DDBJ whole genome shotgun (WGS) entry which is preliminary data.</text>
</comment>
<evidence type="ECO:0000313" key="8">
    <source>
        <dbReference type="Proteomes" id="UP001596045"/>
    </source>
</evidence>
<protein>
    <submittedName>
        <fullName evidence="7">C-type cytochrome</fullName>
    </submittedName>
</protein>
<feature type="domain" description="Cytochrome c" evidence="6">
    <location>
        <begin position="158"/>
        <end position="243"/>
    </location>
</feature>
<dbReference type="InterPro" id="IPR009056">
    <property type="entry name" value="Cyt_c-like_dom"/>
</dbReference>
<keyword evidence="5" id="KW-0732">Signal</keyword>
<evidence type="ECO:0000256" key="1">
    <source>
        <dbReference type="ARBA" id="ARBA00022617"/>
    </source>
</evidence>
<dbReference type="Gene3D" id="1.10.760.10">
    <property type="entry name" value="Cytochrome c-like domain"/>
    <property type="match status" value="2"/>
</dbReference>
<keyword evidence="1 4" id="KW-0349">Heme</keyword>
<dbReference type="Pfam" id="PF21342">
    <property type="entry name" value="SoxA-TsdA_cyt-c"/>
    <property type="match status" value="1"/>
</dbReference>
<proteinExistence type="predicted"/>
<gene>
    <name evidence="7" type="ORF">ACFPM8_11115</name>
</gene>
<dbReference type="InterPro" id="IPR051459">
    <property type="entry name" value="Cytochrome_c-type_DH"/>
</dbReference>
<dbReference type="RefSeq" id="WP_378997609.1">
    <property type="nucleotide sequence ID" value="NZ_JBHSMT010000014.1"/>
</dbReference>
<dbReference type="PANTHER" id="PTHR35008">
    <property type="entry name" value="BLL4482 PROTEIN-RELATED"/>
    <property type="match status" value="1"/>
</dbReference>
<evidence type="ECO:0000256" key="3">
    <source>
        <dbReference type="ARBA" id="ARBA00023004"/>
    </source>
</evidence>
<evidence type="ECO:0000256" key="5">
    <source>
        <dbReference type="SAM" id="SignalP"/>
    </source>
</evidence>
<dbReference type="SUPFAM" id="SSF46626">
    <property type="entry name" value="Cytochrome c"/>
    <property type="match status" value="2"/>
</dbReference>
<dbReference type="PROSITE" id="PS51007">
    <property type="entry name" value="CYTC"/>
    <property type="match status" value="1"/>
</dbReference>
<dbReference type="PANTHER" id="PTHR35008:SF4">
    <property type="entry name" value="BLL4482 PROTEIN"/>
    <property type="match status" value="1"/>
</dbReference>